<dbReference type="PROSITE" id="PS00108">
    <property type="entry name" value="PROTEIN_KINASE_ST"/>
    <property type="match status" value="1"/>
</dbReference>
<evidence type="ECO:0000256" key="9">
    <source>
        <dbReference type="ARBA" id="ARBA00022771"/>
    </source>
</evidence>
<dbReference type="PROSITE" id="PS50081">
    <property type="entry name" value="ZF_DAG_PE_2"/>
    <property type="match status" value="1"/>
</dbReference>
<dbReference type="InterPro" id="IPR000719">
    <property type="entry name" value="Prot_kinase_dom"/>
</dbReference>
<evidence type="ECO:0000256" key="4">
    <source>
        <dbReference type="ARBA" id="ARBA00022553"/>
    </source>
</evidence>
<feature type="region of interest" description="Disordered" evidence="15">
    <location>
        <begin position="40"/>
        <end position="79"/>
    </location>
</feature>
<feature type="domain" description="AGC-kinase C-terminal" evidence="18">
    <location>
        <begin position="353"/>
        <end position="424"/>
    </location>
</feature>
<dbReference type="SUPFAM" id="SSF57889">
    <property type="entry name" value="Cysteine-rich domain"/>
    <property type="match status" value="1"/>
</dbReference>
<keyword evidence="6" id="KW-0479">Metal-binding</keyword>
<keyword evidence="8 14" id="KW-0547">Nucleotide-binding</keyword>
<dbReference type="AlphaFoldDB" id="A0A815H457"/>
<feature type="domain" description="Protein kinase" evidence="16">
    <location>
        <begin position="91"/>
        <end position="351"/>
    </location>
</feature>
<dbReference type="InterPro" id="IPR011009">
    <property type="entry name" value="Kinase-like_dom_sf"/>
</dbReference>
<evidence type="ECO:0000256" key="2">
    <source>
        <dbReference type="ARBA" id="ARBA00012429"/>
    </source>
</evidence>
<comment type="caution">
    <text evidence="19">The sequence shown here is derived from an EMBL/GenBank/DDBJ whole genome shotgun (WGS) entry which is preliminary data.</text>
</comment>
<feature type="domain" description="Phorbol-ester/DAG-type" evidence="17">
    <location>
        <begin position="1"/>
        <end position="22"/>
    </location>
</feature>
<dbReference type="FunFam" id="1.10.510.10:FF:000126">
    <property type="entry name" value="Protein kinase C epsilon"/>
    <property type="match status" value="1"/>
</dbReference>
<protein>
    <recommendedName>
        <fullName evidence="2">protein kinase C</fullName>
        <ecNumber evidence="2">2.7.11.13</ecNumber>
    </recommendedName>
</protein>
<feature type="region of interest" description="Disordered" evidence="15">
    <location>
        <begin position="474"/>
        <end position="538"/>
    </location>
</feature>
<dbReference type="InterPro" id="IPR017441">
    <property type="entry name" value="Protein_kinase_ATP_BS"/>
</dbReference>
<evidence type="ECO:0000259" key="16">
    <source>
        <dbReference type="PROSITE" id="PS50011"/>
    </source>
</evidence>
<evidence type="ECO:0000256" key="5">
    <source>
        <dbReference type="ARBA" id="ARBA00022679"/>
    </source>
</evidence>
<gene>
    <name evidence="19" type="ORF">JYZ213_LOCUS34820</name>
</gene>
<dbReference type="Gene3D" id="3.30.200.20">
    <property type="entry name" value="Phosphorylase Kinase, domain 1"/>
    <property type="match status" value="1"/>
</dbReference>
<evidence type="ECO:0000256" key="3">
    <source>
        <dbReference type="ARBA" id="ARBA00022527"/>
    </source>
</evidence>
<evidence type="ECO:0000313" key="20">
    <source>
        <dbReference type="Proteomes" id="UP000663845"/>
    </source>
</evidence>
<dbReference type="PANTHER" id="PTHR24351">
    <property type="entry name" value="RIBOSOMAL PROTEIN S6 KINASE"/>
    <property type="match status" value="1"/>
</dbReference>
<comment type="similarity">
    <text evidence="1">Belongs to the protein kinase superfamily. AGC Ser/Thr protein kinase family. PKC subfamily.</text>
</comment>
<evidence type="ECO:0000256" key="10">
    <source>
        <dbReference type="ARBA" id="ARBA00022777"/>
    </source>
</evidence>
<feature type="compositionally biased region" description="Low complexity" evidence="15">
    <location>
        <begin position="54"/>
        <end position="68"/>
    </location>
</feature>
<dbReference type="EMBL" id="CAJNOG010000735">
    <property type="protein sequence ID" value="CAF1347017.1"/>
    <property type="molecule type" value="Genomic_DNA"/>
</dbReference>
<proteinExistence type="inferred from homology"/>
<dbReference type="GO" id="GO:0008270">
    <property type="term" value="F:zinc ion binding"/>
    <property type="evidence" value="ECO:0007669"/>
    <property type="project" value="UniProtKB-KW"/>
</dbReference>
<dbReference type="SMART" id="SM00220">
    <property type="entry name" value="S_TKc"/>
    <property type="match status" value="1"/>
</dbReference>
<dbReference type="EC" id="2.7.11.13" evidence="2"/>
<evidence type="ECO:0000256" key="12">
    <source>
        <dbReference type="ARBA" id="ARBA00022840"/>
    </source>
</evidence>
<dbReference type="Pfam" id="PF00069">
    <property type="entry name" value="Pkinase"/>
    <property type="match status" value="1"/>
</dbReference>
<dbReference type="PROSITE" id="PS50011">
    <property type="entry name" value="PROTEIN_KINASE_DOM"/>
    <property type="match status" value="1"/>
</dbReference>
<dbReference type="GO" id="GO:0005524">
    <property type="term" value="F:ATP binding"/>
    <property type="evidence" value="ECO:0007669"/>
    <property type="project" value="UniProtKB-UniRule"/>
</dbReference>
<evidence type="ECO:0000256" key="1">
    <source>
        <dbReference type="ARBA" id="ARBA00005490"/>
    </source>
</evidence>
<dbReference type="Gene3D" id="1.10.510.10">
    <property type="entry name" value="Transferase(Phosphotransferase) domain 1"/>
    <property type="match status" value="1"/>
</dbReference>
<keyword evidence="4" id="KW-0597">Phosphoprotein</keyword>
<dbReference type="GO" id="GO:0004697">
    <property type="term" value="F:diacylglycerol-dependent serine/threonine kinase activity"/>
    <property type="evidence" value="ECO:0007669"/>
    <property type="project" value="UniProtKB-EC"/>
</dbReference>
<evidence type="ECO:0000256" key="13">
    <source>
        <dbReference type="ARBA" id="ARBA00056408"/>
    </source>
</evidence>
<dbReference type="Pfam" id="PF00433">
    <property type="entry name" value="Pkinase_C"/>
    <property type="match status" value="1"/>
</dbReference>
<comment type="function">
    <text evidence="13">PKC is activated by diacylglycerol which in turn phosphorylates a range of cellular proteins. PKC also serves as the receptor for phorbol esters, a class of tumor promoters.</text>
</comment>
<organism evidence="19 20">
    <name type="scientific">Adineta steineri</name>
    <dbReference type="NCBI Taxonomy" id="433720"/>
    <lineage>
        <taxon>Eukaryota</taxon>
        <taxon>Metazoa</taxon>
        <taxon>Spiralia</taxon>
        <taxon>Gnathifera</taxon>
        <taxon>Rotifera</taxon>
        <taxon>Eurotatoria</taxon>
        <taxon>Bdelloidea</taxon>
        <taxon>Adinetida</taxon>
        <taxon>Adinetidae</taxon>
        <taxon>Adineta</taxon>
    </lineage>
</organism>
<keyword evidence="9" id="KW-0863">Zinc-finger</keyword>
<evidence type="ECO:0000313" key="19">
    <source>
        <dbReference type="EMBL" id="CAF1347017.1"/>
    </source>
</evidence>
<keyword evidence="3" id="KW-0723">Serine/threonine-protein kinase</keyword>
<feature type="compositionally biased region" description="Polar residues" evidence="15">
    <location>
        <begin position="520"/>
        <end position="538"/>
    </location>
</feature>
<dbReference type="InterPro" id="IPR000961">
    <property type="entry name" value="AGC-kinase_C"/>
</dbReference>
<evidence type="ECO:0000256" key="6">
    <source>
        <dbReference type="ARBA" id="ARBA00022723"/>
    </source>
</evidence>
<dbReference type="SUPFAM" id="SSF56112">
    <property type="entry name" value="Protein kinase-like (PK-like)"/>
    <property type="match status" value="1"/>
</dbReference>
<dbReference type="PROSITE" id="PS51285">
    <property type="entry name" value="AGC_KINASE_CTER"/>
    <property type="match status" value="1"/>
</dbReference>
<evidence type="ECO:0000259" key="17">
    <source>
        <dbReference type="PROSITE" id="PS50081"/>
    </source>
</evidence>
<dbReference type="SMART" id="SM00133">
    <property type="entry name" value="S_TK_X"/>
    <property type="match status" value="1"/>
</dbReference>
<dbReference type="InterPro" id="IPR008271">
    <property type="entry name" value="Ser/Thr_kinase_AS"/>
</dbReference>
<reference evidence="19" key="1">
    <citation type="submission" date="2021-02" db="EMBL/GenBank/DDBJ databases">
        <authorList>
            <person name="Nowell W R."/>
        </authorList>
    </citation>
    <scope>NUCLEOTIDE SEQUENCE</scope>
</reference>
<dbReference type="Proteomes" id="UP000663845">
    <property type="component" value="Unassembled WGS sequence"/>
</dbReference>
<keyword evidence="10" id="KW-0418">Kinase</keyword>
<dbReference type="InterPro" id="IPR046349">
    <property type="entry name" value="C1-like_sf"/>
</dbReference>
<keyword evidence="7" id="KW-0677">Repeat</keyword>
<dbReference type="PROSITE" id="PS00107">
    <property type="entry name" value="PROTEIN_KINASE_ATP"/>
    <property type="match status" value="1"/>
</dbReference>
<dbReference type="FunFam" id="3.30.200.20:FF:000080">
    <property type="entry name" value="Protein kinase C"/>
    <property type="match status" value="1"/>
</dbReference>
<evidence type="ECO:0000256" key="8">
    <source>
        <dbReference type="ARBA" id="ARBA00022741"/>
    </source>
</evidence>
<sequence length="538" mass="60678">MQCRECKLNVHKRCTRNVANDCGLDKKKLASVLAVLNINTEPQKMTNSPSEPDTSSANQASSTTAKNTTPPPTSFEDISTKRKHYNTINDFNFMKILGKGSFGKVMLGEHKVTGEVFAIKVLNKDAIIQNDDVECTMTERRILALSTRHPFLTGLYCSFQTKERLFLIMEYVNGGDLMFQIQRSRKFDEVRARFYASEVTLALMFLHRHGVIYRDLKLDNILLDAEGHCKIADFGMCKEGIFDGKLTSTFCGTPDYIAPEILQELDYSFSVDWWALGVLMYEMMAGQPPFEADDEDSLFESILRDEVLYPVWLSKEAVHILKSFMTKNPAKRLGCVAAQGGEEAIKRHAFFAGKIDWEALDQRQIKPPFKPKVVNPRDTSNFDKDFTNMPVAFTPMEAEIVKAINQDEFKDFSYQNADWRCLERGEIPKDDANDGRRALRDDLSVNLKQPLPMTPILSHQSSTYEANSSTMTVVNTDHTPIPHLETKRNPTSTSSQSNSISSSSQSSNSSSTTNAQQKSMIFNKSSSINRSTTDQTDM</sequence>
<keyword evidence="11" id="KW-0862">Zinc</keyword>
<evidence type="ECO:0000259" key="18">
    <source>
        <dbReference type="PROSITE" id="PS51285"/>
    </source>
</evidence>
<evidence type="ECO:0000256" key="7">
    <source>
        <dbReference type="ARBA" id="ARBA00022737"/>
    </source>
</evidence>
<evidence type="ECO:0000256" key="15">
    <source>
        <dbReference type="SAM" id="MobiDB-lite"/>
    </source>
</evidence>
<name>A0A815H457_9BILA</name>
<feature type="compositionally biased region" description="Low complexity" evidence="15">
    <location>
        <begin position="489"/>
        <end position="519"/>
    </location>
</feature>
<evidence type="ECO:0000256" key="11">
    <source>
        <dbReference type="ARBA" id="ARBA00022833"/>
    </source>
</evidence>
<dbReference type="Gene3D" id="3.30.60.20">
    <property type="match status" value="1"/>
</dbReference>
<keyword evidence="5" id="KW-0808">Transferase</keyword>
<feature type="compositionally biased region" description="Polar residues" evidence="15">
    <location>
        <begin position="40"/>
        <end position="53"/>
    </location>
</feature>
<keyword evidence="12 14" id="KW-0067">ATP-binding</keyword>
<feature type="binding site" evidence="14">
    <location>
        <position position="120"/>
    </location>
    <ligand>
        <name>ATP</name>
        <dbReference type="ChEBI" id="CHEBI:30616"/>
    </ligand>
</feature>
<dbReference type="InterPro" id="IPR017892">
    <property type="entry name" value="Pkinase_C"/>
</dbReference>
<evidence type="ECO:0000256" key="14">
    <source>
        <dbReference type="PROSITE-ProRule" id="PRU10141"/>
    </source>
</evidence>
<accession>A0A815H457</accession>
<dbReference type="InterPro" id="IPR002219">
    <property type="entry name" value="PKC_DAG/PE"/>
</dbReference>